<proteinExistence type="predicted"/>
<feature type="region of interest" description="Disordered" evidence="1">
    <location>
        <begin position="44"/>
        <end position="69"/>
    </location>
</feature>
<feature type="chain" id="PRO_5014979798" evidence="2">
    <location>
        <begin position="32"/>
        <end position="69"/>
    </location>
</feature>
<dbReference type="EMBL" id="GGFK01014921">
    <property type="protein sequence ID" value="MBW48242.1"/>
    <property type="molecule type" value="Transcribed_RNA"/>
</dbReference>
<evidence type="ECO:0000313" key="3">
    <source>
        <dbReference type="EMBL" id="MBW48242.1"/>
    </source>
</evidence>
<dbReference type="AlphaFoldDB" id="A0A2M4B5G3"/>
<evidence type="ECO:0000256" key="2">
    <source>
        <dbReference type="SAM" id="SignalP"/>
    </source>
</evidence>
<feature type="compositionally biased region" description="Polar residues" evidence="1">
    <location>
        <begin position="44"/>
        <end position="54"/>
    </location>
</feature>
<organism evidence="3">
    <name type="scientific">Anopheles triannulatus</name>
    <dbReference type="NCBI Taxonomy" id="58253"/>
    <lineage>
        <taxon>Eukaryota</taxon>
        <taxon>Metazoa</taxon>
        <taxon>Ecdysozoa</taxon>
        <taxon>Arthropoda</taxon>
        <taxon>Hexapoda</taxon>
        <taxon>Insecta</taxon>
        <taxon>Pterygota</taxon>
        <taxon>Neoptera</taxon>
        <taxon>Endopterygota</taxon>
        <taxon>Diptera</taxon>
        <taxon>Nematocera</taxon>
        <taxon>Culicoidea</taxon>
        <taxon>Culicidae</taxon>
        <taxon>Anophelinae</taxon>
        <taxon>Anopheles</taxon>
    </lineage>
</organism>
<evidence type="ECO:0000256" key="1">
    <source>
        <dbReference type="SAM" id="MobiDB-lite"/>
    </source>
</evidence>
<name>A0A2M4B5G3_9DIPT</name>
<reference evidence="3" key="1">
    <citation type="submission" date="2018-01" db="EMBL/GenBank/DDBJ databases">
        <title>An insight into the sialome of Amazonian anophelines.</title>
        <authorList>
            <person name="Ribeiro J.M."/>
            <person name="Scarpassa V."/>
            <person name="Calvo E."/>
        </authorList>
    </citation>
    <scope>NUCLEOTIDE SEQUENCE</scope>
    <source>
        <tissue evidence="3">Salivary glands</tissue>
    </source>
</reference>
<sequence>MLATARLTAFHVASFLHISATMLSAPRLANSVLSTANLGHSNTTCSGVSLTPSPHSGHAGDPACPNLWR</sequence>
<accession>A0A2M4B5G3</accession>
<keyword evidence="2" id="KW-0732">Signal</keyword>
<protein>
    <submittedName>
        <fullName evidence="3">Putative secreted protein</fullName>
    </submittedName>
</protein>
<feature type="signal peptide" evidence="2">
    <location>
        <begin position="1"/>
        <end position="31"/>
    </location>
</feature>